<comment type="cofactor">
    <cofactor evidence="1 11">
        <name>Zn(2+)</name>
        <dbReference type="ChEBI" id="CHEBI:29105"/>
    </cofactor>
</comment>
<dbReference type="Pfam" id="PF17820">
    <property type="entry name" value="PDZ_6"/>
    <property type="match status" value="1"/>
</dbReference>
<keyword evidence="9 11" id="KW-0482">Metalloprotease</keyword>
<dbReference type="Proteomes" id="UP000031449">
    <property type="component" value="Chromosome"/>
</dbReference>
<evidence type="ECO:0000256" key="11">
    <source>
        <dbReference type="RuleBase" id="RU362031"/>
    </source>
</evidence>
<dbReference type="GO" id="GO:0006508">
    <property type="term" value="P:proteolysis"/>
    <property type="evidence" value="ECO:0007669"/>
    <property type="project" value="UniProtKB-KW"/>
</dbReference>
<organism evidence="13 14">
    <name type="scientific">Jeotgalibacillus malaysiensis</name>
    <dbReference type="NCBI Taxonomy" id="1508404"/>
    <lineage>
        <taxon>Bacteria</taxon>
        <taxon>Bacillati</taxon>
        <taxon>Bacillota</taxon>
        <taxon>Bacilli</taxon>
        <taxon>Bacillales</taxon>
        <taxon>Caryophanaceae</taxon>
        <taxon>Jeotgalibacillus</taxon>
    </lineage>
</organism>
<evidence type="ECO:0000256" key="7">
    <source>
        <dbReference type="ARBA" id="ARBA00022833"/>
    </source>
</evidence>
<keyword evidence="14" id="KW-1185">Reference proteome</keyword>
<evidence type="ECO:0000256" key="8">
    <source>
        <dbReference type="ARBA" id="ARBA00022989"/>
    </source>
</evidence>
<evidence type="ECO:0000256" key="6">
    <source>
        <dbReference type="ARBA" id="ARBA00022801"/>
    </source>
</evidence>
<dbReference type="InterPro" id="IPR001478">
    <property type="entry name" value="PDZ"/>
</dbReference>
<dbReference type="GO" id="GO:0016020">
    <property type="term" value="C:membrane"/>
    <property type="evidence" value="ECO:0007669"/>
    <property type="project" value="UniProtKB-SubCell"/>
</dbReference>
<dbReference type="CDD" id="cd06163">
    <property type="entry name" value="S2P-M50_PDZ_RseP-like"/>
    <property type="match status" value="1"/>
</dbReference>
<evidence type="ECO:0000313" key="14">
    <source>
        <dbReference type="Proteomes" id="UP000031449"/>
    </source>
</evidence>
<dbReference type="OrthoDB" id="9782003at2"/>
<dbReference type="AlphaFoldDB" id="A0A0B5AR83"/>
<comment type="subcellular location">
    <subcellularLocation>
        <location evidence="2">Membrane</location>
        <topology evidence="2">Multi-pass membrane protein</topology>
    </subcellularLocation>
</comment>
<proteinExistence type="inferred from homology"/>
<sequence length="424" mass="47066">MNSVIAFIVIFGALVFFHELGHFVFAKRAGILCREFAIGMGPKVLAFKKNETQYTLRLLPIGGYVRMAGEDAELMELKPGFRAGLILGQDEKVEKVVLNNKDRYPDLRVIEVAEAELEKELYIKGYEEGEDTLQRFELSEKAVFIEDGVETQLAPWNRQFNSKKLHQRFLTIFAGPAMNFVLAFIVLSIIGMSAGIPVDRAVLGDIVPGDPADQAGLEKGDEVTAISGEEISTWADLTGIVSASPGEEITIDVQRGEETLSFEVTPEERTFEQGDETISQGIIGVYNPRIESPSIFQSIQYGAEQTYFWTVTIFDLLGDLITGQFSIDALAGPVGIYKSTEEVAKAGIYQLMQWGAILSINLGIMNLLPLPALDGGRLLFFGFEALRGKPIDRQKEGMVHFVGFALLMLLMIVVTWNDIQRYFL</sequence>
<dbReference type="InterPro" id="IPR004387">
    <property type="entry name" value="Pept_M50_Zn"/>
</dbReference>
<dbReference type="Pfam" id="PF02163">
    <property type="entry name" value="Peptidase_M50"/>
    <property type="match status" value="1"/>
</dbReference>
<reference evidence="13 14" key="1">
    <citation type="submission" date="2014-08" db="EMBL/GenBank/DDBJ databases">
        <title>Complete genome of a marine bacteria Jeotgalibacillus malaysiensis.</title>
        <authorList>
            <person name="Yaakop A.S."/>
            <person name="Chan K.-G."/>
            <person name="Goh K.M."/>
        </authorList>
    </citation>
    <scope>NUCLEOTIDE SEQUENCE [LARGE SCALE GENOMIC DNA]</scope>
    <source>
        <strain evidence="13 14">D5</strain>
    </source>
</reference>
<evidence type="ECO:0000259" key="12">
    <source>
        <dbReference type="PROSITE" id="PS50106"/>
    </source>
</evidence>
<dbReference type="InterPro" id="IPR041489">
    <property type="entry name" value="PDZ_6"/>
</dbReference>
<keyword evidence="11" id="KW-0479">Metal-binding</keyword>
<feature type="transmembrane region" description="Helical" evidence="11">
    <location>
        <begin position="397"/>
        <end position="416"/>
    </location>
</feature>
<dbReference type="SMART" id="SM00228">
    <property type="entry name" value="PDZ"/>
    <property type="match status" value="1"/>
</dbReference>
<dbReference type="SUPFAM" id="SSF50156">
    <property type="entry name" value="PDZ domain-like"/>
    <property type="match status" value="1"/>
</dbReference>
<keyword evidence="10 11" id="KW-0472">Membrane</keyword>
<keyword evidence="4 13" id="KW-0645">Protease</keyword>
<keyword evidence="6 11" id="KW-0378">Hydrolase</keyword>
<evidence type="ECO:0000256" key="10">
    <source>
        <dbReference type="ARBA" id="ARBA00023136"/>
    </source>
</evidence>
<dbReference type="BioCyc" id="JESP1508404:G14D9-10971-MONOMER"/>
<dbReference type="EC" id="3.4.24.-" evidence="11"/>
<dbReference type="NCBIfam" id="TIGR00054">
    <property type="entry name" value="RIP metalloprotease RseP"/>
    <property type="match status" value="1"/>
</dbReference>
<dbReference type="PROSITE" id="PS50106">
    <property type="entry name" value="PDZ"/>
    <property type="match status" value="1"/>
</dbReference>
<dbReference type="CDD" id="cd23081">
    <property type="entry name" value="cpPDZ_EcRseP-like"/>
    <property type="match status" value="1"/>
</dbReference>
<evidence type="ECO:0000256" key="1">
    <source>
        <dbReference type="ARBA" id="ARBA00001947"/>
    </source>
</evidence>
<dbReference type="GO" id="GO:0046872">
    <property type="term" value="F:metal ion binding"/>
    <property type="evidence" value="ECO:0007669"/>
    <property type="project" value="UniProtKB-KW"/>
</dbReference>
<keyword evidence="8 11" id="KW-1133">Transmembrane helix</keyword>
<comment type="similarity">
    <text evidence="3 11">Belongs to the peptidase M50B family.</text>
</comment>
<dbReference type="STRING" id="1508404.JMA_17160"/>
<dbReference type="PANTHER" id="PTHR42837:SF2">
    <property type="entry name" value="MEMBRANE METALLOPROTEASE ARASP2, CHLOROPLASTIC-RELATED"/>
    <property type="match status" value="1"/>
</dbReference>
<evidence type="ECO:0000256" key="5">
    <source>
        <dbReference type="ARBA" id="ARBA00022692"/>
    </source>
</evidence>
<dbReference type="MEROPS" id="M50.011"/>
<evidence type="ECO:0000313" key="13">
    <source>
        <dbReference type="EMBL" id="AJD91033.1"/>
    </source>
</evidence>
<name>A0A0B5AR83_9BACL</name>
<dbReference type="InterPro" id="IPR036034">
    <property type="entry name" value="PDZ_sf"/>
</dbReference>
<dbReference type="PANTHER" id="PTHR42837">
    <property type="entry name" value="REGULATOR OF SIGMA-E PROTEASE RSEP"/>
    <property type="match status" value="1"/>
</dbReference>
<dbReference type="EMBL" id="CP009416">
    <property type="protein sequence ID" value="AJD91033.1"/>
    <property type="molecule type" value="Genomic_DNA"/>
</dbReference>
<evidence type="ECO:0000256" key="4">
    <source>
        <dbReference type="ARBA" id="ARBA00022670"/>
    </source>
</evidence>
<keyword evidence="5 11" id="KW-0812">Transmembrane</keyword>
<evidence type="ECO:0000256" key="2">
    <source>
        <dbReference type="ARBA" id="ARBA00004141"/>
    </source>
</evidence>
<dbReference type="KEGG" id="jeo:JMA_17160"/>
<feature type="transmembrane region" description="Helical" evidence="11">
    <location>
        <begin position="169"/>
        <end position="190"/>
    </location>
</feature>
<feature type="domain" description="PDZ" evidence="12">
    <location>
        <begin position="191"/>
        <end position="268"/>
    </location>
</feature>
<evidence type="ECO:0000256" key="9">
    <source>
        <dbReference type="ARBA" id="ARBA00023049"/>
    </source>
</evidence>
<gene>
    <name evidence="13" type="ORF">JMA_17160</name>
</gene>
<accession>A0A0B5AR83</accession>
<dbReference type="GO" id="GO:0004222">
    <property type="term" value="F:metalloendopeptidase activity"/>
    <property type="evidence" value="ECO:0007669"/>
    <property type="project" value="InterPro"/>
</dbReference>
<protein>
    <recommendedName>
        <fullName evidence="11">Zinc metalloprotease</fullName>
        <ecNumber evidence="11">3.4.24.-</ecNumber>
    </recommendedName>
</protein>
<keyword evidence="7 11" id="KW-0862">Zinc</keyword>
<evidence type="ECO:0000256" key="3">
    <source>
        <dbReference type="ARBA" id="ARBA00007931"/>
    </source>
</evidence>
<dbReference type="Gene3D" id="2.30.42.10">
    <property type="match status" value="1"/>
</dbReference>
<dbReference type="InterPro" id="IPR008915">
    <property type="entry name" value="Peptidase_M50"/>
</dbReference>
<dbReference type="HOGENOM" id="CLU_025778_1_0_9"/>